<evidence type="ECO:0000313" key="1">
    <source>
        <dbReference type="EMBL" id="RSL29079.1"/>
    </source>
</evidence>
<proteinExistence type="predicted"/>
<reference evidence="1 2" key="1">
    <citation type="submission" date="2018-10" db="EMBL/GenBank/DDBJ databases">
        <title>Draft genome sequence of Bacillus salarius IM0101, isolated from a hypersaline soil in Inner Mongolia, China.</title>
        <authorList>
            <person name="Yamprayoonswat W."/>
            <person name="Boonvisut S."/>
            <person name="Jumpathong W."/>
            <person name="Sittihan S."/>
            <person name="Ruangsuj P."/>
            <person name="Wanthongcharoen S."/>
            <person name="Thongpramul N."/>
            <person name="Pimmason S."/>
            <person name="Yu B."/>
            <person name="Yasawong M."/>
        </authorList>
    </citation>
    <scope>NUCLEOTIDE SEQUENCE [LARGE SCALE GENOMIC DNA]</scope>
    <source>
        <strain evidence="1 2">IM0101</strain>
    </source>
</reference>
<name>A0A428MSI0_9BACI</name>
<keyword evidence="2" id="KW-1185">Reference proteome</keyword>
<organism evidence="1 2">
    <name type="scientific">Salibacterium salarium</name>
    <dbReference type="NCBI Taxonomy" id="284579"/>
    <lineage>
        <taxon>Bacteria</taxon>
        <taxon>Bacillati</taxon>
        <taxon>Bacillota</taxon>
        <taxon>Bacilli</taxon>
        <taxon>Bacillales</taxon>
        <taxon>Bacillaceae</taxon>
    </lineage>
</organism>
<dbReference type="OrthoDB" id="9805309at2"/>
<accession>A0A428MSI0</accession>
<gene>
    <name evidence="1" type="ORF">D7Z54_33150</name>
</gene>
<comment type="caution">
    <text evidence="1">The sequence shown here is derived from an EMBL/GenBank/DDBJ whole genome shotgun (WGS) entry which is preliminary data.</text>
</comment>
<dbReference type="Proteomes" id="UP000275076">
    <property type="component" value="Unassembled WGS sequence"/>
</dbReference>
<protein>
    <submittedName>
        <fullName evidence="1">XRE family transcriptional regulator</fullName>
    </submittedName>
</protein>
<dbReference type="RefSeq" id="WP_125563202.1">
    <property type="nucleotide sequence ID" value="NZ_RBVX01000097.1"/>
</dbReference>
<sequence length="67" mass="7644">MKDSIDFSPLFLTLEEKGMKQNEIYHIVSKTTVNKMKHGNGNVWLSLVADLCAELDVPIEKVVQIKR</sequence>
<dbReference type="AlphaFoldDB" id="A0A428MSI0"/>
<dbReference type="EMBL" id="RBVX01000097">
    <property type="protein sequence ID" value="RSL29079.1"/>
    <property type="molecule type" value="Genomic_DNA"/>
</dbReference>
<evidence type="ECO:0000313" key="2">
    <source>
        <dbReference type="Proteomes" id="UP000275076"/>
    </source>
</evidence>